<proteinExistence type="predicted"/>
<keyword evidence="1" id="KW-1133">Transmembrane helix</keyword>
<dbReference type="AlphaFoldDB" id="A0A2A2KSD0"/>
<feature type="transmembrane region" description="Helical" evidence="1">
    <location>
        <begin position="35"/>
        <end position="64"/>
    </location>
</feature>
<evidence type="ECO:0000313" key="3">
    <source>
        <dbReference type="Proteomes" id="UP000218231"/>
    </source>
</evidence>
<evidence type="ECO:0000313" key="2">
    <source>
        <dbReference type="EMBL" id="PAV76896.1"/>
    </source>
</evidence>
<comment type="caution">
    <text evidence="2">The sequence shown here is derived from an EMBL/GenBank/DDBJ whole genome shotgun (WGS) entry which is preliminary data.</text>
</comment>
<keyword evidence="1" id="KW-0472">Membrane</keyword>
<organism evidence="2 3">
    <name type="scientific">Diploscapter pachys</name>
    <dbReference type="NCBI Taxonomy" id="2018661"/>
    <lineage>
        <taxon>Eukaryota</taxon>
        <taxon>Metazoa</taxon>
        <taxon>Ecdysozoa</taxon>
        <taxon>Nematoda</taxon>
        <taxon>Chromadorea</taxon>
        <taxon>Rhabditida</taxon>
        <taxon>Rhabditina</taxon>
        <taxon>Rhabditomorpha</taxon>
        <taxon>Rhabditoidea</taxon>
        <taxon>Rhabditidae</taxon>
        <taxon>Diploscapter</taxon>
    </lineage>
</organism>
<evidence type="ECO:0000256" key="1">
    <source>
        <dbReference type="SAM" id="Phobius"/>
    </source>
</evidence>
<keyword evidence="1" id="KW-0812">Transmembrane</keyword>
<sequence length="89" mass="9967">MRCGIVISLPCNVIGMLCIIYKTPQTAKSLSYRMLSVSVWTFITEISLSWLVTPVLMLPVFGYYPNGLLRLLNIPTYAQTWLIAQGILG</sequence>
<dbReference type="OrthoDB" id="5844054at2759"/>
<dbReference type="InterPro" id="IPR019422">
    <property type="entry name" value="7TM_GPCR_serpentine_rcpt_Srh"/>
</dbReference>
<keyword evidence="3" id="KW-1185">Reference proteome</keyword>
<feature type="transmembrane region" description="Helical" evidence="1">
    <location>
        <begin position="6"/>
        <end position="23"/>
    </location>
</feature>
<name>A0A2A2KSD0_9BILA</name>
<dbReference type="Proteomes" id="UP000218231">
    <property type="component" value="Unassembled WGS sequence"/>
</dbReference>
<dbReference type="EMBL" id="LIAE01007801">
    <property type="protein sequence ID" value="PAV76896.1"/>
    <property type="molecule type" value="Genomic_DNA"/>
</dbReference>
<protein>
    <submittedName>
        <fullName evidence="2">Uncharacterized protein</fullName>
    </submittedName>
</protein>
<gene>
    <name evidence="2" type="ORF">WR25_26780</name>
</gene>
<accession>A0A2A2KSD0</accession>
<reference evidence="2 3" key="1">
    <citation type="journal article" date="2017" name="Curr. Biol.">
        <title>Genome architecture and evolution of a unichromosomal asexual nematode.</title>
        <authorList>
            <person name="Fradin H."/>
            <person name="Zegar C."/>
            <person name="Gutwein M."/>
            <person name="Lucas J."/>
            <person name="Kovtun M."/>
            <person name="Corcoran D."/>
            <person name="Baugh L.R."/>
            <person name="Kiontke K."/>
            <person name="Gunsalus K."/>
            <person name="Fitch D.H."/>
            <person name="Piano F."/>
        </authorList>
    </citation>
    <scope>NUCLEOTIDE SEQUENCE [LARGE SCALE GENOMIC DNA]</scope>
    <source>
        <strain evidence="2">PF1309</strain>
    </source>
</reference>
<dbReference type="Pfam" id="PF10318">
    <property type="entry name" value="7TM_GPCR_Srh"/>
    <property type="match status" value="1"/>
</dbReference>